<dbReference type="InterPro" id="IPR050364">
    <property type="entry name" value="Cytochrome_P450_fung"/>
</dbReference>
<evidence type="ECO:0000256" key="4">
    <source>
        <dbReference type="ARBA" id="ARBA00023004"/>
    </source>
</evidence>
<dbReference type="GO" id="GO:0016705">
    <property type="term" value="F:oxidoreductase activity, acting on paired donors, with incorporation or reduction of molecular oxygen"/>
    <property type="evidence" value="ECO:0007669"/>
    <property type="project" value="InterPro"/>
</dbReference>
<keyword evidence="4 5" id="KW-0408">Iron</keyword>
<dbReference type="SUPFAM" id="SSF50998">
    <property type="entry name" value="Quinoprotein alcohol dehydrogenase-like"/>
    <property type="match status" value="1"/>
</dbReference>
<protein>
    <recommendedName>
        <fullName evidence="9">Cytochrome P450</fullName>
    </recommendedName>
</protein>
<dbReference type="GO" id="GO:0004497">
    <property type="term" value="F:monooxygenase activity"/>
    <property type="evidence" value="ECO:0007669"/>
    <property type="project" value="InterPro"/>
</dbReference>
<dbReference type="InterPro" id="IPR017972">
    <property type="entry name" value="Cyt_P450_CS"/>
</dbReference>
<proteinExistence type="inferred from homology"/>
<comment type="similarity">
    <text evidence="1">Belongs to the cytochrome P450 family.</text>
</comment>
<dbReference type="Pfam" id="PF00067">
    <property type="entry name" value="p450"/>
    <property type="match status" value="1"/>
</dbReference>
<feature type="binding site" description="axial binding residue" evidence="5">
    <location>
        <position position="451"/>
    </location>
    <ligand>
        <name>heme</name>
        <dbReference type="ChEBI" id="CHEBI:30413"/>
    </ligand>
    <ligandPart>
        <name>Fe</name>
        <dbReference type="ChEBI" id="CHEBI:18248"/>
    </ligandPart>
</feature>
<organism evidence="7 8">
    <name type="scientific">Daldinia eschscholtzii</name>
    <dbReference type="NCBI Taxonomy" id="292717"/>
    <lineage>
        <taxon>Eukaryota</taxon>
        <taxon>Fungi</taxon>
        <taxon>Dikarya</taxon>
        <taxon>Ascomycota</taxon>
        <taxon>Pezizomycotina</taxon>
        <taxon>Sordariomycetes</taxon>
        <taxon>Xylariomycetidae</taxon>
        <taxon>Xylariales</taxon>
        <taxon>Hypoxylaceae</taxon>
        <taxon>Daldinia</taxon>
    </lineage>
</organism>
<evidence type="ECO:0000256" key="5">
    <source>
        <dbReference type="PIRSR" id="PIRSR602401-1"/>
    </source>
</evidence>
<dbReference type="InterPro" id="IPR036396">
    <property type="entry name" value="Cyt_P450_sf"/>
</dbReference>
<dbReference type="AlphaFoldDB" id="A0AAX6N0N6"/>
<reference evidence="7 8" key="1">
    <citation type="journal article" date="2024" name="Front Chem Biol">
        <title>Unveiling the potential of Daldinia eschscholtzii MFLUCC 19-0629 through bioactivity and bioinformatics studies for enhanced sustainable agriculture production.</title>
        <authorList>
            <person name="Brooks S."/>
            <person name="Weaver J.A."/>
            <person name="Klomchit A."/>
            <person name="Alharthi S.A."/>
            <person name="Onlamun T."/>
            <person name="Nurani R."/>
            <person name="Vong T.K."/>
            <person name="Alberti F."/>
            <person name="Greco C."/>
        </authorList>
    </citation>
    <scope>NUCLEOTIDE SEQUENCE [LARGE SCALE GENOMIC DNA]</scope>
    <source>
        <strain evidence="7">MFLUCC 19-0629</strain>
    </source>
</reference>
<keyword evidence="6" id="KW-0812">Transmembrane</keyword>
<dbReference type="GO" id="GO:0020037">
    <property type="term" value="F:heme binding"/>
    <property type="evidence" value="ECO:0007669"/>
    <property type="project" value="InterPro"/>
</dbReference>
<name>A0AAX6N0N6_9PEZI</name>
<dbReference type="InterPro" id="IPR015943">
    <property type="entry name" value="WD40/YVTN_repeat-like_dom_sf"/>
</dbReference>
<evidence type="ECO:0000256" key="3">
    <source>
        <dbReference type="ARBA" id="ARBA00023002"/>
    </source>
</evidence>
<dbReference type="PROSITE" id="PS00086">
    <property type="entry name" value="CYTOCHROME_P450"/>
    <property type="match status" value="1"/>
</dbReference>
<evidence type="ECO:0000313" key="8">
    <source>
        <dbReference type="Proteomes" id="UP001369815"/>
    </source>
</evidence>
<evidence type="ECO:0008006" key="9">
    <source>
        <dbReference type="Google" id="ProtNLM"/>
    </source>
</evidence>
<dbReference type="PRINTS" id="PR00385">
    <property type="entry name" value="P450"/>
</dbReference>
<gene>
    <name evidence="7" type="ORF">Daesc_001229</name>
</gene>
<comment type="caution">
    <text evidence="7">The sequence shown here is derived from an EMBL/GenBank/DDBJ whole genome shotgun (WGS) entry which is preliminary data.</text>
</comment>
<dbReference type="GO" id="GO:0005506">
    <property type="term" value="F:iron ion binding"/>
    <property type="evidence" value="ECO:0007669"/>
    <property type="project" value="InterPro"/>
</dbReference>
<evidence type="ECO:0000256" key="1">
    <source>
        <dbReference type="ARBA" id="ARBA00010617"/>
    </source>
</evidence>
<keyword evidence="6" id="KW-1133">Transmembrane helix</keyword>
<evidence type="ECO:0000313" key="7">
    <source>
        <dbReference type="EMBL" id="KAK6958429.1"/>
    </source>
</evidence>
<dbReference type="InterPro" id="IPR011047">
    <property type="entry name" value="Quinoprotein_ADH-like_sf"/>
</dbReference>
<dbReference type="PRINTS" id="PR00463">
    <property type="entry name" value="EP450I"/>
</dbReference>
<keyword evidence="6" id="KW-0472">Membrane</keyword>
<keyword evidence="5" id="KW-0349">Heme</keyword>
<dbReference type="PANTHER" id="PTHR46300">
    <property type="entry name" value="P450, PUTATIVE (EUROFUNG)-RELATED-RELATED"/>
    <property type="match status" value="1"/>
</dbReference>
<dbReference type="CDD" id="cd11065">
    <property type="entry name" value="CYP64-like"/>
    <property type="match status" value="1"/>
</dbReference>
<evidence type="ECO:0000256" key="6">
    <source>
        <dbReference type="SAM" id="Phobius"/>
    </source>
</evidence>
<dbReference type="PANTHER" id="PTHR46300:SF11">
    <property type="entry name" value="OXIDOREDUCTASE, PUTATIVE-RELATED"/>
    <property type="match status" value="1"/>
</dbReference>
<feature type="transmembrane region" description="Helical" evidence="6">
    <location>
        <begin position="16"/>
        <end position="32"/>
    </location>
</feature>
<accession>A0AAX6N0N6</accession>
<dbReference type="InterPro" id="IPR001128">
    <property type="entry name" value="Cyt_P450"/>
</dbReference>
<evidence type="ECO:0000256" key="2">
    <source>
        <dbReference type="ARBA" id="ARBA00022723"/>
    </source>
</evidence>
<dbReference type="InterPro" id="IPR002401">
    <property type="entry name" value="Cyt_P450_E_grp-I"/>
</dbReference>
<dbReference type="SUPFAM" id="SSF48264">
    <property type="entry name" value="Cytochrome P450"/>
    <property type="match status" value="1"/>
</dbReference>
<dbReference type="Gene3D" id="2.130.10.10">
    <property type="entry name" value="YVTN repeat-like/Quinoprotein amine dehydrogenase"/>
    <property type="match status" value="1"/>
</dbReference>
<dbReference type="Proteomes" id="UP001369815">
    <property type="component" value="Unassembled WGS sequence"/>
</dbReference>
<dbReference type="Gene3D" id="1.10.630.10">
    <property type="entry name" value="Cytochrome P450"/>
    <property type="match status" value="1"/>
</dbReference>
<dbReference type="EMBL" id="JBANMG010000001">
    <property type="protein sequence ID" value="KAK6958429.1"/>
    <property type="molecule type" value="Genomic_DNA"/>
</dbReference>
<keyword evidence="2 5" id="KW-0479">Metal-binding</keyword>
<comment type="cofactor">
    <cofactor evidence="5">
        <name>heme</name>
        <dbReference type="ChEBI" id="CHEBI:30413"/>
    </cofactor>
</comment>
<keyword evidence="8" id="KW-1185">Reference proteome</keyword>
<sequence length="844" mass="94749">MVTITNVLTLYHTHKILFLAGLLAIACSVAWLRRDRRLEKMPGPGGNPLIGIGTSLPPKAHIRFREWAAKYGDVFKLKVGWYNWVIINSPEAMHEILIKQSSSTSSKMPAPIGHDIVAGGMRMFTLPYGNKWRAYRTISHQLLSSTMTATFLPSQEYEAKQLLFDLATDQGDFLMHVRRFAFSIMLTSTYGLRVKTWDDEDVHHALESARILGKITHAGVFIVDELPILAHLPKWLQPGMKRAESYAKPLLDAKMILWRRLQEQVAAGKAPVCHAREMMENDESWRKQGLTDEDAAWVAGGNVEAGSTTTSVTLLSLLLHLAASPDVQKTAHDELMRVVGPDRTPVFDDVKNLPYIRACVKEVLRMHPTPFWGIKHYADADVTYKDYVIPKGTILLANTSTIHYDPSRYEDPFTFRPERYLGHPKYSADYANQSDPYKRDHFTFGVGRRICPGSRLAENSLNIALSNILWAFEIRPPVVDGVEAEMDISDDAWENTSFRGPKPFKARFVPRSEYRSKLVQDQWQQAMKEGYVLRDDKFLLTLHEDQGGILWSVTATSSPRKLEFGRDDSGLKQPIKAAALDSNDGLIIAFGLVYPAKYYSIPKYSTTLEAEQHVLPVANDVKVSRDGKIVAFTTGTAVEIWDAYTYQRVKVLMPNVEVQSPLEKVALSENNKYAAAVDREGRFFVWGIEKDFFKVSRNKEVGIDIGQGWIPTNIGLNERVFVIATLKKRDTSNQDSWMQMSWGYKYDGPDISLYSEEFPSCALACTAPSAVFSASLTPEGHLKGYDTAFGRLFSTDQGASRKGKVVSCGISGSSKMFAAARTNGRVAVWQLYTKDADPNEPYPG</sequence>
<keyword evidence="3" id="KW-0560">Oxidoreductase</keyword>